<feature type="transmembrane region" description="Helical" evidence="8">
    <location>
        <begin position="209"/>
        <end position="227"/>
    </location>
</feature>
<reference evidence="9 10" key="1">
    <citation type="submission" date="2019-10" db="EMBL/GenBank/DDBJ databases">
        <title>Genome sequencing of Lactobacillus manihotivorans.</title>
        <authorList>
            <person name="Kim K."/>
        </authorList>
    </citation>
    <scope>NUCLEOTIDE SEQUENCE [LARGE SCALE GENOMIC DNA]</scope>
    <source>
        <strain evidence="9 10">LM010</strain>
    </source>
</reference>
<evidence type="ECO:0000256" key="1">
    <source>
        <dbReference type="ARBA" id="ARBA00004651"/>
    </source>
</evidence>
<feature type="transmembrane region" description="Helical" evidence="8">
    <location>
        <begin position="428"/>
        <end position="454"/>
    </location>
</feature>
<feature type="transmembrane region" description="Helical" evidence="8">
    <location>
        <begin position="163"/>
        <end position="181"/>
    </location>
</feature>
<dbReference type="GO" id="GO:0005886">
    <property type="term" value="C:plasma membrane"/>
    <property type="evidence" value="ECO:0007669"/>
    <property type="project" value="UniProtKB-SubCell"/>
</dbReference>
<feature type="transmembrane region" description="Helical" evidence="8">
    <location>
        <begin position="71"/>
        <end position="89"/>
    </location>
</feature>
<dbReference type="GO" id="GO:0022857">
    <property type="term" value="F:transmembrane transporter activity"/>
    <property type="evidence" value="ECO:0007669"/>
    <property type="project" value="InterPro"/>
</dbReference>
<feature type="transmembrane region" description="Helical" evidence="8">
    <location>
        <begin position="492"/>
        <end position="512"/>
    </location>
</feature>
<evidence type="ECO:0000256" key="8">
    <source>
        <dbReference type="SAM" id="Phobius"/>
    </source>
</evidence>
<dbReference type="AlphaFoldDB" id="A0A5P8JQ31"/>
<dbReference type="PANTHER" id="PTHR30047">
    <property type="entry name" value="HIGH-AFFINITY CHOLINE TRANSPORT PROTEIN-RELATED"/>
    <property type="match status" value="1"/>
</dbReference>
<evidence type="ECO:0000256" key="3">
    <source>
        <dbReference type="ARBA" id="ARBA00022448"/>
    </source>
</evidence>
<dbReference type="RefSeq" id="WP_056965120.1">
    <property type="nucleotide sequence ID" value="NZ_CP045068.1"/>
</dbReference>
<dbReference type="InterPro" id="IPR000060">
    <property type="entry name" value="BCCT_transptr"/>
</dbReference>
<organism evidence="9 10">
    <name type="scientific">Lacticaseibacillus manihotivorans</name>
    <dbReference type="NCBI Taxonomy" id="88233"/>
    <lineage>
        <taxon>Bacteria</taxon>
        <taxon>Bacillati</taxon>
        <taxon>Bacillota</taxon>
        <taxon>Bacilli</taxon>
        <taxon>Lactobacillales</taxon>
        <taxon>Lactobacillaceae</taxon>
        <taxon>Lacticaseibacillus</taxon>
    </lineage>
</organism>
<dbReference type="Pfam" id="PF02028">
    <property type="entry name" value="BCCT"/>
    <property type="match status" value="1"/>
</dbReference>
<keyword evidence="3" id="KW-0813">Transport</keyword>
<gene>
    <name evidence="9" type="ORF">LM010_07890</name>
</gene>
<sequence length="546" mass="60247">MTRRLAGRHFSSRSPRTRSIFILNKQKIDYRIFVPTVGLFLIMSLMLLMGGSGIQNLLSNMMDGITSKLSWLYLSIYIINLVFFLYIAFSRFGRIKLGKGKPMYSNFQWGSMVFATAIDASILMLSMVDPLRYVKQPLFGAKAMSAQNYQNAHMLGQFDWGPMAWMMFASAAVIIGYMMHVKHVRVASLSDAMPMLQGDAWYKHIARQVINFLVVFGIMGGIGSGVGMEIPVLARIIANITGIQDTIYLKLAMFAVLFAIFGLTMVKGIKGGIDKLSAAHIWTAIGFLVIVLLVGPTGTIIRAEGHSLVLLIAKFVPMSAGFASGFGSSVDPVKSETVFYWGWWLTYMPLMGLFIARISKGRTIRQVIFGMLGFGALGCMAFYAILGGYSLWLQQSGTVNLIHTLTTYGQAATIAQVLSTLPFKYVMLVIYALSCFIFLATTISSSAYIVSAFTSLKLRATEQPSLFNRLVWMVIFMLFSFGIVFVGGFKTVQAICSVAGFPLIFVSALLIISTWQLLSKDPSVALARAQKPIKVHGSISFSRERS</sequence>
<comment type="similarity">
    <text evidence="2">Belongs to the BCCT transporter (TC 2.A.15) family.</text>
</comment>
<evidence type="ECO:0000313" key="9">
    <source>
        <dbReference type="EMBL" id="QFQ91345.1"/>
    </source>
</evidence>
<comment type="subcellular location">
    <subcellularLocation>
        <location evidence="1">Cell membrane</location>
        <topology evidence="1">Multi-pass membrane protein</topology>
    </subcellularLocation>
</comment>
<keyword evidence="5 8" id="KW-0812">Transmembrane</keyword>
<feature type="transmembrane region" description="Helical" evidence="8">
    <location>
        <begin position="368"/>
        <end position="392"/>
    </location>
</feature>
<keyword evidence="7 8" id="KW-0472">Membrane</keyword>
<keyword evidence="6 8" id="KW-1133">Transmembrane helix</keyword>
<dbReference type="Proteomes" id="UP000388452">
    <property type="component" value="Chromosome"/>
</dbReference>
<feature type="transmembrane region" description="Helical" evidence="8">
    <location>
        <begin position="32"/>
        <end position="51"/>
    </location>
</feature>
<proteinExistence type="inferred from homology"/>
<feature type="transmembrane region" description="Helical" evidence="8">
    <location>
        <begin position="466"/>
        <end position="486"/>
    </location>
</feature>
<dbReference type="EMBL" id="CP045068">
    <property type="protein sequence ID" value="QFQ91345.1"/>
    <property type="molecule type" value="Genomic_DNA"/>
</dbReference>
<evidence type="ECO:0000256" key="7">
    <source>
        <dbReference type="ARBA" id="ARBA00023136"/>
    </source>
</evidence>
<evidence type="ECO:0000256" key="5">
    <source>
        <dbReference type="ARBA" id="ARBA00022692"/>
    </source>
</evidence>
<accession>A0A5P8JQ31</accession>
<evidence type="ECO:0000256" key="4">
    <source>
        <dbReference type="ARBA" id="ARBA00022475"/>
    </source>
</evidence>
<feature type="transmembrane region" description="Helical" evidence="8">
    <location>
        <begin position="338"/>
        <end position="356"/>
    </location>
</feature>
<feature type="transmembrane region" description="Helical" evidence="8">
    <location>
        <begin position="247"/>
        <end position="266"/>
    </location>
</feature>
<keyword evidence="4" id="KW-1003">Cell membrane</keyword>
<evidence type="ECO:0000313" key="10">
    <source>
        <dbReference type="Proteomes" id="UP000388452"/>
    </source>
</evidence>
<evidence type="ECO:0000256" key="2">
    <source>
        <dbReference type="ARBA" id="ARBA00005658"/>
    </source>
</evidence>
<feature type="transmembrane region" description="Helical" evidence="8">
    <location>
        <begin position="278"/>
        <end position="301"/>
    </location>
</feature>
<evidence type="ECO:0000256" key="6">
    <source>
        <dbReference type="ARBA" id="ARBA00022989"/>
    </source>
</evidence>
<protein>
    <submittedName>
        <fullName evidence="9">Glycine/betaine ABC transporter</fullName>
    </submittedName>
</protein>
<name>A0A5P8JQ31_9LACO</name>
<dbReference type="PANTHER" id="PTHR30047:SF7">
    <property type="entry name" value="HIGH-AFFINITY CHOLINE TRANSPORT PROTEIN"/>
    <property type="match status" value="1"/>
</dbReference>